<evidence type="ECO:0000259" key="2">
    <source>
        <dbReference type="Pfam" id="PF01058"/>
    </source>
</evidence>
<dbReference type="InterPro" id="IPR006137">
    <property type="entry name" value="NADH_UbQ_OxRdtase-like_20kDa"/>
</dbReference>
<dbReference type="AlphaFoldDB" id="A0A7C2K0E2"/>
<dbReference type="Gene3D" id="3.40.50.700">
    <property type="entry name" value="NADH:ubiquinone oxidoreductase-like, 20kDa subunit"/>
    <property type="match status" value="1"/>
</dbReference>
<gene>
    <name evidence="3" type="ORF">ENQ76_11615</name>
</gene>
<protein>
    <submittedName>
        <fullName evidence="3">Oxidoreductase</fullName>
    </submittedName>
</protein>
<name>A0A7C2K0E2_9PLAN</name>
<proteinExistence type="predicted"/>
<keyword evidence="1" id="KW-0560">Oxidoreductase</keyword>
<dbReference type="PANTHER" id="PTHR42845:SF2">
    <property type="entry name" value="F420-NON-REDUCING HYDROGENASE VHU SUBUNIT G"/>
    <property type="match status" value="1"/>
</dbReference>
<dbReference type="EMBL" id="DSOK01000324">
    <property type="protein sequence ID" value="HEN16100.1"/>
    <property type="molecule type" value="Genomic_DNA"/>
</dbReference>
<sequence>MVMRKPRVGVFKFASCDGCQLSLLDAEDELLALCDRVDFTHFAEASSDLQPGPYDVAVVEGSITTDEDADRIRRIREESRWLVTIGACATSGGIQALRSWGDASQWVSAVYPSPQFIHTLATSTPIADHVLVDIEVHGCPINNRQLIEVLVAIANGRKPHLPSHAVCLDCKRRGTVCVMVAQGQACLGPITQTGCGALCPTSNRGCYGCFGPLPAGNAKSLVAEFQRQGHTAGILVPLLRNFNATAPEFREASERL</sequence>
<dbReference type="InterPro" id="IPR037024">
    <property type="entry name" value="NiFe_Hase_small_N_sf"/>
</dbReference>
<evidence type="ECO:0000313" key="3">
    <source>
        <dbReference type="EMBL" id="HEN16100.1"/>
    </source>
</evidence>
<dbReference type="GO" id="GO:0051536">
    <property type="term" value="F:iron-sulfur cluster binding"/>
    <property type="evidence" value="ECO:0007669"/>
    <property type="project" value="InterPro"/>
</dbReference>
<reference evidence="3" key="1">
    <citation type="journal article" date="2020" name="mSystems">
        <title>Genome- and Community-Level Interaction Insights into Carbon Utilization and Element Cycling Functions of Hydrothermarchaeota in Hydrothermal Sediment.</title>
        <authorList>
            <person name="Zhou Z."/>
            <person name="Liu Y."/>
            <person name="Xu W."/>
            <person name="Pan J."/>
            <person name="Luo Z.H."/>
            <person name="Li M."/>
        </authorList>
    </citation>
    <scope>NUCLEOTIDE SEQUENCE [LARGE SCALE GENOMIC DNA]</scope>
    <source>
        <strain evidence="3">SpSt-339</strain>
    </source>
</reference>
<dbReference type="SUPFAM" id="SSF56770">
    <property type="entry name" value="HydA/Nqo6-like"/>
    <property type="match status" value="1"/>
</dbReference>
<dbReference type="GO" id="GO:0016491">
    <property type="term" value="F:oxidoreductase activity"/>
    <property type="evidence" value="ECO:0007669"/>
    <property type="project" value="UniProtKB-KW"/>
</dbReference>
<dbReference type="PANTHER" id="PTHR42845">
    <property type="entry name" value="COENZYME F420-REDUCING HYDROGENASE, GAMMA SUBUNIT"/>
    <property type="match status" value="1"/>
</dbReference>
<feature type="domain" description="NADH:ubiquinone oxidoreductase-like 20kDa subunit" evidence="2">
    <location>
        <begin position="16"/>
        <end position="153"/>
    </location>
</feature>
<organism evidence="3">
    <name type="scientific">Schlesneria paludicola</name>
    <dbReference type="NCBI Taxonomy" id="360056"/>
    <lineage>
        <taxon>Bacteria</taxon>
        <taxon>Pseudomonadati</taxon>
        <taxon>Planctomycetota</taxon>
        <taxon>Planctomycetia</taxon>
        <taxon>Planctomycetales</taxon>
        <taxon>Planctomycetaceae</taxon>
        <taxon>Schlesneria</taxon>
    </lineage>
</organism>
<accession>A0A7C2K0E2</accession>
<comment type="caution">
    <text evidence="3">The sequence shown here is derived from an EMBL/GenBank/DDBJ whole genome shotgun (WGS) entry which is preliminary data.</text>
</comment>
<dbReference type="InterPro" id="IPR051349">
    <property type="entry name" value="Hydrogenase_assoc-protein"/>
</dbReference>
<dbReference type="Pfam" id="PF01058">
    <property type="entry name" value="Oxidored_q6"/>
    <property type="match status" value="1"/>
</dbReference>
<evidence type="ECO:0000256" key="1">
    <source>
        <dbReference type="ARBA" id="ARBA00023002"/>
    </source>
</evidence>